<protein>
    <submittedName>
        <fullName evidence="2">D-alanyl-D-alanine carboxypeptidase</fullName>
    </submittedName>
</protein>
<dbReference type="GO" id="GO:0004180">
    <property type="term" value="F:carboxypeptidase activity"/>
    <property type="evidence" value="ECO:0007669"/>
    <property type="project" value="UniProtKB-KW"/>
</dbReference>
<dbReference type="InterPro" id="IPR050491">
    <property type="entry name" value="AmpC-like"/>
</dbReference>
<dbReference type="InterPro" id="IPR012338">
    <property type="entry name" value="Beta-lactam/transpept-like"/>
</dbReference>
<dbReference type="Pfam" id="PF00144">
    <property type="entry name" value="Beta-lactamase"/>
    <property type="match status" value="1"/>
</dbReference>
<dbReference type="SMR" id="A0A1H5FKW0"/>
<keyword evidence="2" id="KW-0121">Carboxypeptidase</keyword>
<name>A0A1H5FKW0_9ACTN</name>
<dbReference type="Proteomes" id="UP000182375">
    <property type="component" value="Unassembled WGS sequence"/>
</dbReference>
<dbReference type="PANTHER" id="PTHR46825">
    <property type="entry name" value="D-ALANYL-D-ALANINE-CARBOXYPEPTIDASE/ENDOPEPTIDASE AMPH"/>
    <property type="match status" value="1"/>
</dbReference>
<dbReference type="RefSeq" id="WP_074994828.1">
    <property type="nucleotide sequence ID" value="NZ_FNTD01000004.1"/>
</dbReference>
<dbReference type="STRING" id="67331.SAMN04490357_6712"/>
<keyword evidence="2" id="KW-0645">Protease</keyword>
<dbReference type="InterPro" id="IPR001466">
    <property type="entry name" value="Beta-lactam-related"/>
</dbReference>
<accession>A0A1H5FKW0</accession>
<organism evidence="2 3">
    <name type="scientific">Streptomyces misionensis</name>
    <dbReference type="NCBI Taxonomy" id="67331"/>
    <lineage>
        <taxon>Bacteria</taxon>
        <taxon>Bacillati</taxon>
        <taxon>Actinomycetota</taxon>
        <taxon>Actinomycetes</taxon>
        <taxon>Kitasatosporales</taxon>
        <taxon>Streptomycetaceae</taxon>
        <taxon>Streptomyces</taxon>
    </lineage>
</organism>
<dbReference type="AlphaFoldDB" id="A0A1H5FKW0"/>
<keyword evidence="2" id="KW-0378">Hydrolase</keyword>
<dbReference type="EMBL" id="FNTD01000004">
    <property type="protein sequence ID" value="SEE03981.1"/>
    <property type="molecule type" value="Genomic_DNA"/>
</dbReference>
<gene>
    <name evidence="2" type="ORF">SAMN04490357_6712</name>
</gene>
<dbReference type="PANTHER" id="PTHR46825:SF7">
    <property type="entry name" value="D-ALANYL-D-ALANINE CARBOXYPEPTIDASE"/>
    <property type="match status" value="1"/>
</dbReference>
<evidence type="ECO:0000313" key="3">
    <source>
        <dbReference type="Proteomes" id="UP000182375"/>
    </source>
</evidence>
<proteinExistence type="predicted"/>
<sequence>MNEHLLRAVGRRPDADAYAVLARLTGPDVPGGVWTAAEGVADPGTGEPAGPLHGFRIGGVTKVFVATVLLGLVGEGALDLSDPVERLLPGLLHPDITVRQLLDHTSGLADESDVRYNDTAWFLEHRHDTFTAYERLALPRRLPLAFAPGTRQQLTRANYEVVALIIERITGRGYAREVEDRVLRPLGLSATSLPGTDPTLPRPHLRGYDLGVDVTEHNPSIHGPAGEMISNLPDLDRFLVALVGGELLPAAQTEELFRLPGVAHVRGHAGYAAAGLDRLVLPDGVEVWGMAGVVHGALAGMVTTRDLRRRLTYAVSPTERGTERLPPVGQRLLAAAFSERFWPTARMIPGAVAPDGEG</sequence>
<feature type="domain" description="Beta-lactamase-related" evidence="1">
    <location>
        <begin position="33"/>
        <end position="313"/>
    </location>
</feature>
<dbReference type="GeneID" id="95515739"/>
<evidence type="ECO:0000313" key="2">
    <source>
        <dbReference type="EMBL" id="SEE03981.1"/>
    </source>
</evidence>
<evidence type="ECO:0000259" key="1">
    <source>
        <dbReference type="Pfam" id="PF00144"/>
    </source>
</evidence>
<dbReference type="Gene3D" id="3.40.710.10">
    <property type="entry name" value="DD-peptidase/beta-lactamase superfamily"/>
    <property type="match status" value="1"/>
</dbReference>
<reference evidence="2 3" key="1">
    <citation type="submission" date="2016-10" db="EMBL/GenBank/DDBJ databases">
        <authorList>
            <person name="de Groot N.N."/>
        </authorList>
    </citation>
    <scope>NUCLEOTIDE SEQUENCE [LARGE SCALE GENOMIC DNA]</scope>
    <source>
        <strain evidence="2 3">DSM 40306</strain>
    </source>
</reference>
<dbReference type="SUPFAM" id="SSF56601">
    <property type="entry name" value="beta-lactamase/transpeptidase-like"/>
    <property type="match status" value="1"/>
</dbReference>